<dbReference type="Gene3D" id="3.90.1570.10">
    <property type="entry name" value="tt1808, chain A"/>
    <property type="match status" value="1"/>
</dbReference>
<name>A0A4U6D9A6_9BACT</name>
<reference evidence="2 3" key="1">
    <citation type="submission" date="2019-05" db="EMBL/GenBank/DDBJ databases">
        <title>Dyadobacter AR-3-8 sp. nov., isolated from arctic soil.</title>
        <authorList>
            <person name="Chaudhary D.K."/>
        </authorList>
    </citation>
    <scope>NUCLEOTIDE SEQUENCE [LARGE SCALE GENOMIC DNA]</scope>
    <source>
        <strain evidence="2 3">AR-3-8</strain>
    </source>
</reference>
<dbReference type="Proteomes" id="UP000304900">
    <property type="component" value="Unassembled WGS sequence"/>
</dbReference>
<dbReference type="InterPro" id="IPR008538">
    <property type="entry name" value="Uma2"/>
</dbReference>
<dbReference type="PANTHER" id="PTHR36558:SF1">
    <property type="entry name" value="RESTRICTION ENDONUCLEASE DOMAIN-CONTAINING PROTEIN-RELATED"/>
    <property type="match status" value="1"/>
</dbReference>
<dbReference type="AlphaFoldDB" id="A0A4U6D9A6"/>
<proteinExistence type="predicted"/>
<evidence type="ECO:0000313" key="2">
    <source>
        <dbReference type="EMBL" id="TKT94102.1"/>
    </source>
</evidence>
<protein>
    <submittedName>
        <fullName evidence="2">Uma2 family endonuclease</fullName>
    </submittedName>
</protein>
<gene>
    <name evidence="2" type="ORF">FDK13_02510</name>
</gene>
<dbReference type="Pfam" id="PF05685">
    <property type="entry name" value="Uma2"/>
    <property type="match status" value="1"/>
</dbReference>
<keyword evidence="2" id="KW-0255">Endonuclease</keyword>
<dbReference type="InterPro" id="IPR011335">
    <property type="entry name" value="Restrct_endonuc-II-like"/>
</dbReference>
<sequence>MTASPIKLSTAEDYLFYENRADYRSEFFQGEKFRMIVNDVNHNCVKQNLSGIIGAILKDRKYFQSYSGNQRIHIFENTFYGYPDLLIVCGPNQYAEKDKNSIINPTVLIEVLSEGTGSYDRGDKFRFYRDIDSLREYVLVNSINVGVEIFRRTEDNHWLLAEYAYQLSDSITIQSIEATLQLSDLYEGTDNVKEGWGSPKE</sequence>
<evidence type="ECO:0000313" key="3">
    <source>
        <dbReference type="Proteomes" id="UP000304900"/>
    </source>
</evidence>
<comment type="caution">
    <text evidence="2">The sequence shown here is derived from an EMBL/GenBank/DDBJ whole genome shotgun (WGS) entry which is preliminary data.</text>
</comment>
<dbReference type="CDD" id="cd06260">
    <property type="entry name" value="DUF820-like"/>
    <property type="match status" value="1"/>
</dbReference>
<keyword evidence="3" id="KW-1185">Reference proteome</keyword>
<dbReference type="InterPro" id="IPR012296">
    <property type="entry name" value="Nuclease_put_TT1808"/>
</dbReference>
<accession>A0A4U6D9A6</accession>
<dbReference type="EMBL" id="SZVO01000001">
    <property type="protein sequence ID" value="TKT94102.1"/>
    <property type="molecule type" value="Genomic_DNA"/>
</dbReference>
<dbReference type="GO" id="GO:0004519">
    <property type="term" value="F:endonuclease activity"/>
    <property type="evidence" value="ECO:0007669"/>
    <property type="project" value="UniProtKB-KW"/>
</dbReference>
<organism evidence="2 3">
    <name type="scientific">Dyadobacter frigoris</name>
    <dbReference type="NCBI Taxonomy" id="2576211"/>
    <lineage>
        <taxon>Bacteria</taxon>
        <taxon>Pseudomonadati</taxon>
        <taxon>Bacteroidota</taxon>
        <taxon>Cytophagia</taxon>
        <taxon>Cytophagales</taxon>
        <taxon>Spirosomataceae</taxon>
        <taxon>Dyadobacter</taxon>
    </lineage>
</organism>
<evidence type="ECO:0000259" key="1">
    <source>
        <dbReference type="Pfam" id="PF05685"/>
    </source>
</evidence>
<dbReference type="PANTHER" id="PTHR36558">
    <property type="entry name" value="GLR1098 PROTEIN"/>
    <property type="match status" value="1"/>
</dbReference>
<dbReference type="SUPFAM" id="SSF52980">
    <property type="entry name" value="Restriction endonuclease-like"/>
    <property type="match status" value="1"/>
</dbReference>
<keyword evidence="2" id="KW-0540">Nuclease</keyword>
<keyword evidence="2" id="KW-0378">Hydrolase</keyword>
<dbReference type="RefSeq" id="WP_137338391.1">
    <property type="nucleotide sequence ID" value="NZ_BSQH01000001.1"/>
</dbReference>
<feature type="domain" description="Putative restriction endonuclease" evidence="1">
    <location>
        <begin position="12"/>
        <end position="181"/>
    </location>
</feature>
<dbReference type="OrthoDB" id="668969at2"/>